<evidence type="ECO:0000259" key="6">
    <source>
        <dbReference type="PROSITE" id="PS50102"/>
    </source>
</evidence>
<sequence length="402" mass="42406">GSGDEELVITLQEGHLYPPEEGWGSSTYNCVYPGKDNKRKFEDARDSPVTPKTQRTEKRNQCSDLVVLGLPWSTTDQVLRNAFSEYGEVLMAQVKKDGKTGKSKGFGFIRFAEYETQVRVVNKRHFVDGRQCEVKYPQQFNSKVFIGRLTEDISADELKEYFGQFGEISNVYIPSPFRGFAFISFDDPAVAQSLRGEDHIVKGTSLHVASATRKPTNQHNNQQGNQLAAQGNKGNQVNQGNPVNQGGLDLNQLMNMNMNALALPMLAQIATAAASQGNNQGGFNQGGPPPGLNMANLAQGAPNNQGGNGNPLNLMFAALQGNQGGGGLNMNQGMNQGSGNNPLNVLAGIGLAALAQSSGANLNLGNLLGGGGGVGGGGNNSSPGNNGSGGNYGSGGSGRRTW</sequence>
<evidence type="ECO:0000313" key="8">
    <source>
        <dbReference type="Proteomes" id="UP001497623"/>
    </source>
</evidence>
<dbReference type="SMART" id="SM00360">
    <property type="entry name" value="RRM"/>
    <property type="match status" value="2"/>
</dbReference>
<dbReference type="CDD" id="cd12322">
    <property type="entry name" value="RRM2_TDP43"/>
    <property type="match status" value="1"/>
</dbReference>
<dbReference type="InterPro" id="IPR035979">
    <property type="entry name" value="RBD_domain_sf"/>
</dbReference>
<gene>
    <name evidence="7" type="ORF">MNOR_LOCUS38764</name>
</gene>
<feature type="non-terminal residue" evidence="7">
    <location>
        <position position="1"/>
    </location>
</feature>
<dbReference type="PANTHER" id="PTHR48033">
    <property type="entry name" value="RNA-BINDING (RRM/RBD/RNP MOTIFS) FAMILY PROTEIN"/>
    <property type="match status" value="1"/>
</dbReference>
<feature type="domain" description="RRM" evidence="6">
    <location>
        <begin position="63"/>
        <end position="139"/>
    </location>
</feature>
<dbReference type="EMBL" id="CAXKWB010091854">
    <property type="protein sequence ID" value="CAL4216539.1"/>
    <property type="molecule type" value="Genomic_DNA"/>
</dbReference>
<feature type="region of interest" description="Disordered" evidence="5">
    <location>
        <begin position="39"/>
        <end position="58"/>
    </location>
</feature>
<comment type="subcellular location">
    <subcellularLocation>
        <location evidence="1">Nucleus</location>
    </subcellularLocation>
</comment>
<feature type="compositionally biased region" description="Low complexity" evidence="5">
    <location>
        <begin position="295"/>
        <end position="309"/>
    </location>
</feature>
<dbReference type="Pfam" id="PF00076">
    <property type="entry name" value="RRM_1"/>
    <property type="match status" value="2"/>
</dbReference>
<keyword evidence="2 4" id="KW-0694">RNA-binding</keyword>
<dbReference type="AlphaFoldDB" id="A0AAV2SQL3"/>
<feature type="region of interest" description="Disordered" evidence="5">
    <location>
        <begin position="378"/>
        <end position="402"/>
    </location>
</feature>
<keyword evidence="8" id="KW-1185">Reference proteome</keyword>
<evidence type="ECO:0000256" key="5">
    <source>
        <dbReference type="SAM" id="MobiDB-lite"/>
    </source>
</evidence>
<evidence type="ECO:0000256" key="4">
    <source>
        <dbReference type="PROSITE-ProRule" id="PRU00176"/>
    </source>
</evidence>
<reference evidence="7 8" key="1">
    <citation type="submission" date="2024-05" db="EMBL/GenBank/DDBJ databases">
        <authorList>
            <person name="Wallberg A."/>
        </authorList>
    </citation>
    <scope>NUCLEOTIDE SEQUENCE [LARGE SCALE GENOMIC DNA]</scope>
</reference>
<name>A0AAV2SQL3_MEGNR</name>
<dbReference type="GO" id="GO:0003723">
    <property type="term" value="F:RNA binding"/>
    <property type="evidence" value="ECO:0007669"/>
    <property type="project" value="UniProtKB-UniRule"/>
</dbReference>
<accession>A0AAV2SQL3</accession>
<organism evidence="7 8">
    <name type="scientific">Meganyctiphanes norvegica</name>
    <name type="common">Northern krill</name>
    <name type="synonym">Thysanopoda norvegica</name>
    <dbReference type="NCBI Taxonomy" id="48144"/>
    <lineage>
        <taxon>Eukaryota</taxon>
        <taxon>Metazoa</taxon>
        <taxon>Ecdysozoa</taxon>
        <taxon>Arthropoda</taxon>
        <taxon>Crustacea</taxon>
        <taxon>Multicrustacea</taxon>
        <taxon>Malacostraca</taxon>
        <taxon>Eumalacostraca</taxon>
        <taxon>Eucarida</taxon>
        <taxon>Euphausiacea</taxon>
        <taxon>Euphausiidae</taxon>
        <taxon>Meganyctiphanes</taxon>
    </lineage>
</organism>
<feature type="compositionally biased region" description="Gly residues" evidence="5">
    <location>
        <begin position="386"/>
        <end position="402"/>
    </location>
</feature>
<evidence type="ECO:0000256" key="1">
    <source>
        <dbReference type="ARBA" id="ARBA00004123"/>
    </source>
</evidence>
<evidence type="ECO:0000313" key="7">
    <source>
        <dbReference type="EMBL" id="CAL4216539.1"/>
    </source>
</evidence>
<feature type="compositionally biased region" description="Low complexity" evidence="5">
    <location>
        <begin position="217"/>
        <end position="248"/>
    </location>
</feature>
<dbReference type="InterPro" id="IPR012677">
    <property type="entry name" value="Nucleotide-bd_a/b_plait_sf"/>
</dbReference>
<feature type="region of interest" description="Disordered" evidence="5">
    <location>
        <begin position="210"/>
        <end position="248"/>
    </location>
</feature>
<feature type="region of interest" description="Disordered" evidence="5">
    <location>
        <begin position="279"/>
        <end position="309"/>
    </location>
</feature>
<dbReference type="GO" id="GO:0005654">
    <property type="term" value="C:nucleoplasm"/>
    <property type="evidence" value="ECO:0007669"/>
    <property type="project" value="TreeGrafter"/>
</dbReference>
<dbReference type="PANTHER" id="PTHR48033:SF9">
    <property type="entry name" value="TAR DNA-BINDING PROTEIN 43"/>
    <property type="match status" value="1"/>
</dbReference>
<feature type="domain" description="RRM" evidence="6">
    <location>
        <begin position="142"/>
        <end position="213"/>
    </location>
</feature>
<dbReference type="SUPFAM" id="SSF54928">
    <property type="entry name" value="RNA-binding domain, RBD"/>
    <property type="match status" value="2"/>
</dbReference>
<protein>
    <recommendedName>
        <fullName evidence="6">RRM domain-containing protein</fullName>
    </recommendedName>
</protein>
<dbReference type="Proteomes" id="UP001497623">
    <property type="component" value="Unassembled WGS sequence"/>
</dbReference>
<dbReference type="PROSITE" id="PS50102">
    <property type="entry name" value="RRM"/>
    <property type="match status" value="2"/>
</dbReference>
<comment type="caution">
    <text evidence="7">The sequence shown here is derived from an EMBL/GenBank/DDBJ whole genome shotgun (WGS) entry which is preliminary data.</text>
</comment>
<evidence type="ECO:0000256" key="3">
    <source>
        <dbReference type="ARBA" id="ARBA00023242"/>
    </source>
</evidence>
<keyword evidence="3" id="KW-0539">Nucleus</keyword>
<dbReference type="InterPro" id="IPR000504">
    <property type="entry name" value="RRM_dom"/>
</dbReference>
<proteinExistence type="predicted"/>
<dbReference type="GO" id="GO:0010468">
    <property type="term" value="P:regulation of gene expression"/>
    <property type="evidence" value="ECO:0007669"/>
    <property type="project" value="TreeGrafter"/>
</dbReference>
<dbReference type="GO" id="GO:0000785">
    <property type="term" value="C:chromatin"/>
    <property type="evidence" value="ECO:0007669"/>
    <property type="project" value="TreeGrafter"/>
</dbReference>
<dbReference type="Gene3D" id="3.30.70.330">
    <property type="match status" value="2"/>
</dbReference>
<evidence type="ECO:0000256" key="2">
    <source>
        <dbReference type="ARBA" id="ARBA00022884"/>
    </source>
</evidence>
<dbReference type="CDD" id="cd12321">
    <property type="entry name" value="RRM1_TDP43"/>
    <property type="match status" value="1"/>
</dbReference>